<keyword evidence="3" id="KW-1185">Reference proteome</keyword>
<dbReference type="PROSITE" id="PS51257">
    <property type="entry name" value="PROKAR_LIPOPROTEIN"/>
    <property type="match status" value="1"/>
</dbReference>
<feature type="chain" id="PRO_5045447991" description="DNA topoisomerase IV" evidence="1">
    <location>
        <begin position="20"/>
        <end position="127"/>
    </location>
</feature>
<dbReference type="EMBL" id="JAPMUA010000002">
    <property type="protein sequence ID" value="MDG3585423.1"/>
    <property type="molecule type" value="Genomic_DNA"/>
</dbReference>
<evidence type="ECO:0000256" key="1">
    <source>
        <dbReference type="SAM" id="SignalP"/>
    </source>
</evidence>
<evidence type="ECO:0000313" key="3">
    <source>
        <dbReference type="Proteomes" id="UP001153642"/>
    </source>
</evidence>
<organism evidence="2 3">
    <name type="scientific">Galbibacter pacificus</name>
    <dbReference type="NCBI Taxonomy" id="2996052"/>
    <lineage>
        <taxon>Bacteria</taxon>
        <taxon>Pseudomonadati</taxon>
        <taxon>Bacteroidota</taxon>
        <taxon>Flavobacteriia</taxon>
        <taxon>Flavobacteriales</taxon>
        <taxon>Flavobacteriaceae</taxon>
        <taxon>Galbibacter</taxon>
    </lineage>
</organism>
<comment type="caution">
    <text evidence="2">The sequence shown here is derived from an EMBL/GenBank/DDBJ whole genome shotgun (WGS) entry which is preliminary data.</text>
</comment>
<sequence length="127" mass="14987">MKYPVLFLLCFLMFSSCYQTERNCSDFKTGEFEFTYKINGEEKTSRFVRNDSIEVDYYENEIDSNTVRWINDCEFIVKKINPKSRNDAKAIHMKILTTNKNTYLFEYSAVGDKKNKQKGTAIKINDL</sequence>
<evidence type="ECO:0000313" key="2">
    <source>
        <dbReference type="EMBL" id="MDG3585423.1"/>
    </source>
</evidence>
<proteinExistence type="predicted"/>
<accession>A0ABT6FQ81</accession>
<dbReference type="RefSeq" id="WP_277899309.1">
    <property type="nucleotide sequence ID" value="NZ_JAPMUA010000002.1"/>
</dbReference>
<evidence type="ECO:0008006" key="4">
    <source>
        <dbReference type="Google" id="ProtNLM"/>
    </source>
</evidence>
<reference evidence="2" key="1">
    <citation type="submission" date="2022-11" db="EMBL/GenBank/DDBJ databases">
        <title>High-quality draft genome sequence of Galbibacter sp. strain CMA-7.</title>
        <authorList>
            <person name="Wei L."/>
            <person name="Dong C."/>
            <person name="Shao Z."/>
        </authorList>
    </citation>
    <scope>NUCLEOTIDE SEQUENCE</scope>
    <source>
        <strain evidence="2">CMA-7</strain>
    </source>
</reference>
<gene>
    <name evidence="2" type="ORF">OSR52_06030</name>
</gene>
<name>A0ABT6FQ81_9FLAO</name>
<dbReference type="Proteomes" id="UP001153642">
    <property type="component" value="Unassembled WGS sequence"/>
</dbReference>
<feature type="signal peptide" evidence="1">
    <location>
        <begin position="1"/>
        <end position="19"/>
    </location>
</feature>
<keyword evidence="1" id="KW-0732">Signal</keyword>
<protein>
    <recommendedName>
        <fullName evidence="4">DNA topoisomerase IV</fullName>
    </recommendedName>
</protein>